<evidence type="ECO:0000313" key="3">
    <source>
        <dbReference type="EMBL" id="KAI0511938.1"/>
    </source>
</evidence>
<protein>
    <recommendedName>
        <fullName evidence="2">Retrovirus-related Pol polyprotein from transposon TNT 1-94-like beta-barrel domain-containing protein</fullName>
    </recommendedName>
</protein>
<feature type="domain" description="Retrovirus-related Pol polyprotein from transposon TNT 1-94-like beta-barrel" evidence="2">
    <location>
        <begin position="329"/>
        <end position="407"/>
    </location>
</feature>
<feature type="region of interest" description="Disordered" evidence="1">
    <location>
        <begin position="1"/>
        <end position="22"/>
    </location>
</feature>
<dbReference type="GO" id="GO:0003676">
    <property type="term" value="F:nucleic acid binding"/>
    <property type="evidence" value="ECO:0007669"/>
    <property type="project" value="InterPro"/>
</dbReference>
<dbReference type="PANTHER" id="PTHR47481:SF22">
    <property type="entry name" value="RETROTRANSPOSON GAG DOMAIN-CONTAINING PROTEIN"/>
    <property type="match status" value="1"/>
</dbReference>
<evidence type="ECO:0000256" key="1">
    <source>
        <dbReference type="SAM" id="MobiDB-lite"/>
    </source>
</evidence>
<comment type="caution">
    <text evidence="3">The sequence shown here is derived from an EMBL/GenBank/DDBJ whole genome shotgun (WGS) entry which is preliminary data.</text>
</comment>
<dbReference type="InterPro" id="IPR036875">
    <property type="entry name" value="Znf_CCHC_sf"/>
</dbReference>
<keyword evidence="4" id="KW-1185">Reference proteome</keyword>
<dbReference type="AlphaFoldDB" id="A0A8T3BL79"/>
<feature type="compositionally biased region" description="Low complexity" evidence="1">
    <location>
        <begin position="263"/>
        <end position="283"/>
    </location>
</feature>
<dbReference type="GO" id="GO:0008270">
    <property type="term" value="F:zinc ion binding"/>
    <property type="evidence" value="ECO:0007669"/>
    <property type="project" value="InterPro"/>
</dbReference>
<dbReference type="OrthoDB" id="693186at2759"/>
<accession>A0A8T3BL79</accession>
<dbReference type="Proteomes" id="UP000829196">
    <property type="component" value="Unassembled WGS sequence"/>
</dbReference>
<dbReference type="PANTHER" id="PTHR47481">
    <property type="match status" value="1"/>
</dbReference>
<dbReference type="Pfam" id="PF14223">
    <property type="entry name" value="Retrotran_gag_2"/>
    <property type="match status" value="1"/>
</dbReference>
<dbReference type="Pfam" id="PF22936">
    <property type="entry name" value="Pol_BBD"/>
    <property type="match status" value="1"/>
</dbReference>
<evidence type="ECO:0000313" key="4">
    <source>
        <dbReference type="Proteomes" id="UP000829196"/>
    </source>
</evidence>
<dbReference type="EMBL" id="JAGYWB010000009">
    <property type="protein sequence ID" value="KAI0511938.1"/>
    <property type="molecule type" value="Genomic_DNA"/>
</dbReference>
<gene>
    <name evidence="3" type="ORF">KFK09_012572</name>
</gene>
<proteinExistence type="predicted"/>
<feature type="region of interest" description="Disordered" evidence="1">
    <location>
        <begin position="449"/>
        <end position="482"/>
    </location>
</feature>
<name>A0A8T3BL79_DENNO</name>
<reference evidence="3" key="1">
    <citation type="journal article" date="2022" name="Front. Genet.">
        <title>Chromosome-Scale Assembly of the Dendrobium nobile Genome Provides Insights Into the Molecular Mechanism of the Biosynthesis of the Medicinal Active Ingredient of Dendrobium.</title>
        <authorList>
            <person name="Xu Q."/>
            <person name="Niu S.-C."/>
            <person name="Li K.-L."/>
            <person name="Zheng P.-J."/>
            <person name="Zhang X.-J."/>
            <person name="Jia Y."/>
            <person name="Liu Y."/>
            <person name="Niu Y.-X."/>
            <person name="Yu L.-H."/>
            <person name="Chen D.-F."/>
            <person name="Zhang G.-Q."/>
        </authorList>
    </citation>
    <scope>NUCLEOTIDE SEQUENCE</scope>
    <source>
        <tissue evidence="3">Leaf</tissue>
    </source>
</reference>
<sequence>MNSSSQTSENTVPTTTQNPDHIPASLKFLMNTIKNVITQPLSAENHPLWRTQVLKIFRANSYEDFLDGSNICPPKTIQDATGRSIPNPDYTEWMRVDQNLAASLYSVISTAILPYVLSVDHCSEIWSTLERRLQSTTRSRIIQLKHELHYLTMKDKNMSQYLLDIKSKVDALASAGAPLAVEDIIHYTLDGLPATYQAFKTAIRTNLQPLSLDDLYTLLCSEELNIAHETTRELHSLQLSGNTTALNATKGRGRGRSQYNRGRSSSSNKNQFNNNSRNNPSRNPVHCQICGKFGHSAVKCWHRHDDNYNSEQPNTALFSSPTPTTSNEWFLDSGASSHLTADPNQFSSASTYTGSNQVILGNGQQLPIHNTGKGILPTPQGKLLLSKMHLVPNLAFNLLSVYQLTTDNHCLITFSSNGYEIKDQRTNTLLLTGPCINGLYPCKAASISSTKSPSLAPVYPSDSGSLAPSSRPPLTSDHAAAS</sequence>
<feature type="compositionally biased region" description="Polar residues" evidence="1">
    <location>
        <begin position="1"/>
        <end position="19"/>
    </location>
</feature>
<feature type="region of interest" description="Disordered" evidence="1">
    <location>
        <begin position="243"/>
        <end position="283"/>
    </location>
</feature>
<evidence type="ECO:0000259" key="2">
    <source>
        <dbReference type="Pfam" id="PF22936"/>
    </source>
</evidence>
<organism evidence="3 4">
    <name type="scientific">Dendrobium nobile</name>
    <name type="common">Orchid</name>
    <dbReference type="NCBI Taxonomy" id="94219"/>
    <lineage>
        <taxon>Eukaryota</taxon>
        <taxon>Viridiplantae</taxon>
        <taxon>Streptophyta</taxon>
        <taxon>Embryophyta</taxon>
        <taxon>Tracheophyta</taxon>
        <taxon>Spermatophyta</taxon>
        <taxon>Magnoliopsida</taxon>
        <taxon>Liliopsida</taxon>
        <taxon>Asparagales</taxon>
        <taxon>Orchidaceae</taxon>
        <taxon>Epidendroideae</taxon>
        <taxon>Malaxideae</taxon>
        <taxon>Dendrobiinae</taxon>
        <taxon>Dendrobium</taxon>
    </lineage>
</organism>
<dbReference type="SUPFAM" id="SSF57756">
    <property type="entry name" value="Retrovirus zinc finger-like domains"/>
    <property type="match status" value="1"/>
</dbReference>
<dbReference type="InterPro" id="IPR054722">
    <property type="entry name" value="PolX-like_BBD"/>
</dbReference>